<organism evidence="3 4">
    <name type="scientific">Cymbomonas tetramitiformis</name>
    <dbReference type="NCBI Taxonomy" id="36881"/>
    <lineage>
        <taxon>Eukaryota</taxon>
        <taxon>Viridiplantae</taxon>
        <taxon>Chlorophyta</taxon>
        <taxon>Pyramimonadophyceae</taxon>
        <taxon>Pyramimonadales</taxon>
        <taxon>Pyramimonadaceae</taxon>
        <taxon>Cymbomonas</taxon>
    </lineage>
</organism>
<dbReference type="AlphaFoldDB" id="A0AAE0H257"/>
<gene>
    <name evidence="3" type="ORF">CYMTET_4063</name>
</gene>
<proteinExistence type="predicted"/>
<evidence type="ECO:0000259" key="2">
    <source>
        <dbReference type="PROSITE" id="PS50060"/>
    </source>
</evidence>
<name>A0AAE0H257_9CHLO</name>
<evidence type="ECO:0000256" key="1">
    <source>
        <dbReference type="SAM" id="MobiDB-lite"/>
    </source>
</evidence>
<dbReference type="InterPro" id="IPR051560">
    <property type="entry name" value="MAM_domain-containing"/>
</dbReference>
<dbReference type="PANTHER" id="PTHR23282">
    <property type="entry name" value="APICAL ENDOSOMAL GLYCOPROTEIN PRECURSOR"/>
    <property type="match status" value="1"/>
</dbReference>
<evidence type="ECO:0000313" key="3">
    <source>
        <dbReference type="EMBL" id="KAK3288464.1"/>
    </source>
</evidence>
<evidence type="ECO:0000313" key="4">
    <source>
        <dbReference type="Proteomes" id="UP001190700"/>
    </source>
</evidence>
<sequence length="240" mass="26012">MPPTAGNLVASSDSVTSVPTKEEDIATRNFGDNGNQKLVQHSSEISQLQRSAMTRSTGVLIHETFETGTLGIFTSSDSGFWKVHNRSTASSNTGPVGGDNSKYYVHAESSANFPTRTEYLTSNVFSKTVGYFLGISFSYHMHGDDMGTLALEVMAPDSYDTGWSLLWNQSGQTHENSTSDWAVVNLEDTSTGRAYSSQLIIRFKMTTANGYKGDAAIDSIMVQEYILPSTTPTSAGNKLD</sequence>
<accession>A0AAE0H257</accession>
<keyword evidence="4" id="KW-1185">Reference proteome</keyword>
<feature type="region of interest" description="Disordered" evidence="1">
    <location>
        <begin position="1"/>
        <end position="20"/>
    </location>
</feature>
<reference evidence="3 4" key="1">
    <citation type="journal article" date="2015" name="Genome Biol. Evol.">
        <title>Comparative Genomics of a Bacterivorous Green Alga Reveals Evolutionary Causalities and Consequences of Phago-Mixotrophic Mode of Nutrition.</title>
        <authorList>
            <person name="Burns J.A."/>
            <person name="Paasch A."/>
            <person name="Narechania A."/>
            <person name="Kim E."/>
        </authorList>
    </citation>
    <scope>NUCLEOTIDE SEQUENCE [LARGE SCALE GENOMIC DNA]</scope>
    <source>
        <strain evidence="3 4">PLY_AMNH</strain>
    </source>
</reference>
<dbReference type="PROSITE" id="PS50060">
    <property type="entry name" value="MAM_2"/>
    <property type="match status" value="1"/>
</dbReference>
<feature type="domain" description="MAM" evidence="2">
    <location>
        <begin position="61"/>
        <end position="229"/>
    </location>
</feature>
<dbReference type="InterPro" id="IPR000998">
    <property type="entry name" value="MAM_dom"/>
</dbReference>
<dbReference type="InterPro" id="IPR013320">
    <property type="entry name" value="ConA-like_dom_sf"/>
</dbReference>
<dbReference type="GO" id="GO:0016020">
    <property type="term" value="C:membrane"/>
    <property type="evidence" value="ECO:0007669"/>
    <property type="project" value="InterPro"/>
</dbReference>
<dbReference type="Pfam" id="PF00629">
    <property type="entry name" value="MAM"/>
    <property type="match status" value="1"/>
</dbReference>
<dbReference type="Gene3D" id="2.60.120.200">
    <property type="match status" value="1"/>
</dbReference>
<dbReference type="Proteomes" id="UP001190700">
    <property type="component" value="Unassembled WGS sequence"/>
</dbReference>
<comment type="caution">
    <text evidence="3">The sequence shown here is derived from an EMBL/GenBank/DDBJ whole genome shotgun (WGS) entry which is preliminary data.</text>
</comment>
<feature type="compositionally biased region" description="Polar residues" evidence="1">
    <location>
        <begin position="9"/>
        <end position="19"/>
    </location>
</feature>
<dbReference type="PANTHER" id="PTHR23282:SF101">
    <property type="entry name" value="MAM DOMAIN-CONTAINING PROTEIN"/>
    <property type="match status" value="1"/>
</dbReference>
<dbReference type="EMBL" id="LGRX02000468">
    <property type="protein sequence ID" value="KAK3288464.1"/>
    <property type="molecule type" value="Genomic_DNA"/>
</dbReference>
<protein>
    <recommendedName>
        <fullName evidence="2">MAM domain-containing protein</fullName>
    </recommendedName>
</protein>
<dbReference type="SUPFAM" id="SSF49899">
    <property type="entry name" value="Concanavalin A-like lectins/glucanases"/>
    <property type="match status" value="1"/>
</dbReference>